<organism evidence="1 2">
    <name type="scientific">Dendrobium catenatum</name>
    <dbReference type="NCBI Taxonomy" id="906689"/>
    <lineage>
        <taxon>Eukaryota</taxon>
        <taxon>Viridiplantae</taxon>
        <taxon>Streptophyta</taxon>
        <taxon>Embryophyta</taxon>
        <taxon>Tracheophyta</taxon>
        <taxon>Spermatophyta</taxon>
        <taxon>Magnoliopsida</taxon>
        <taxon>Liliopsida</taxon>
        <taxon>Asparagales</taxon>
        <taxon>Orchidaceae</taxon>
        <taxon>Epidendroideae</taxon>
        <taxon>Malaxideae</taxon>
        <taxon>Dendrobiinae</taxon>
        <taxon>Dendrobium</taxon>
    </lineage>
</organism>
<reference evidence="1 2" key="2">
    <citation type="journal article" date="2017" name="Nature">
        <title>The Apostasia genome and the evolution of orchids.</title>
        <authorList>
            <person name="Zhang G.Q."/>
            <person name="Liu K.W."/>
            <person name="Li Z."/>
            <person name="Lohaus R."/>
            <person name="Hsiao Y.Y."/>
            <person name="Niu S.C."/>
            <person name="Wang J.Y."/>
            <person name="Lin Y.C."/>
            <person name="Xu Q."/>
            <person name="Chen L.J."/>
            <person name="Yoshida K."/>
            <person name="Fujiwara S."/>
            <person name="Wang Z.W."/>
            <person name="Zhang Y.Q."/>
            <person name="Mitsuda N."/>
            <person name="Wang M."/>
            <person name="Liu G.H."/>
            <person name="Pecoraro L."/>
            <person name="Huang H.X."/>
            <person name="Xiao X.J."/>
            <person name="Lin M."/>
            <person name="Wu X.Y."/>
            <person name="Wu W.L."/>
            <person name="Chen Y.Y."/>
            <person name="Chang S.B."/>
            <person name="Sakamoto S."/>
            <person name="Ohme-Takagi M."/>
            <person name="Yagi M."/>
            <person name="Zeng S.J."/>
            <person name="Shen C.Y."/>
            <person name="Yeh C.M."/>
            <person name="Luo Y.B."/>
            <person name="Tsai W.C."/>
            <person name="Van de Peer Y."/>
            <person name="Liu Z.J."/>
        </authorList>
    </citation>
    <scope>NUCLEOTIDE SEQUENCE [LARGE SCALE GENOMIC DNA]</scope>
    <source>
        <tissue evidence="1">The whole plant</tissue>
    </source>
</reference>
<keyword evidence="2" id="KW-1185">Reference proteome</keyword>
<evidence type="ECO:0000313" key="2">
    <source>
        <dbReference type="Proteomes" id="UP000233837"/>
    </source>
</evidence>
<reference evidence="1 2" key="1">
    <citation type="journal article" date="2016" name="Sci. Rep.">
        <title>The Dendrobium catenatum Lindl. genome sequence provides insights into polysaccharide synthase, floral development and adaptive evolution.</title>
        <authorList>
            <person name="Zhang G.Q."/>
            <person name="Xu Q."/>
            <person name="Bian C."/>
            <person name="Tsai W.C."/>
            <person name="Yeh C.M."/>
            <person name="Liu K.W."/>
            <person name="Yoshida K."/>
            <person name="Zhang L.S."/>
            <person name="Chang S.B."/>
            <person name="Chen F."/>
            <person name="Shi Y."/>
            <person name="Su Y.Y."/>
            <person name="Zhang Y.Q."/>
            <person name="Chen L.J."/>
            <person name="Yin Y."/>
            <person name="Lin M."/>
            <person name="Huang H."/>
            <person name="Deng H."/>
            <person name="Wang Z.W."/>
            <person name="Zhu S.L."/>
            <person name="Zhao X."/>
            <person name="Deng C."/>
            <person name="Niu S.C."/>
            <person name="Huang J."/>
            <person name="Wang M."/>
            <person name="Liu G.H."/>
            <person name="Yang H.J."/>
            <person name="Xiao X.J."/>
            <person name="Hsiao Y.Y."/>
            <person name="Wu W.L."/>
            <person name="Chen Y.Y."/>
            <person name="Mitsuda N."/>
            <person name="Ohme-Takagi M."/>
            <person name="Luo Y.B."/>
            <person name="Van de Peer Y."/>
            <person name="Liu Z.J."/>
        </authorList>
    </citation>
    <scope>NUCLEOTIDE SEQUENCE [LARGE SCALE GENOMIC DNA]</scope>
    <source>
        <tissue evidence="1">The whole plant</tissue>
    </source>
</reference>
<proteinExistence type="predicted"/>
<sequence length="49" mass="5308">MPPFKKARKKFIKSASKHCGANLELSSLCHHDVAALKPAALRCQIYGAA</sequence>
<name>A0A2I0WP87_9ASPA</name>
<dbReference type="EMBL" id="KZ502495">
    <property type="protein sequence ID" value="PKU77472.1"/>
    <property type="molecule type" value="Genomic_DNA"/>
</dbReference>
<evidence type="ECO:0000313" key="1">
    <source>
        <dbReference type="EMBL" id="PKU77472.1"/>
    </source>
</evidence>
<dbReference type="Proteomes" id="UP000233837">
    <property type="component" value="Unassembled WGS sequence"/>
</dbReference>
<dbReference type="AlphaFoldDB" id="A0A2I0WP87"/>
<protein>
    <submittedName>
        <fullName evidence="1">Uncharacterized protein</fullName>
    </submittedName>
</protein>
<accession>A0A2I0WP87</accession>
<gene>
    <name evidence="1" type="ORF">MA16_Dca019093</name>
</gene>